<keyword evidence="1" id="KW-1133">Transmembrane helix</keyword>
<keyword evidence="3" id="KW-1185">Reference proteome</keyword>
<comment type="caution">
    <text evidence="2">The sequence shown here is derived from an EMBL/GenBank/DDBJ whole genome shotgun (WGS) entry which is preliminary data.</text>
</comment>
<evidence type="ECO:0000256" key="1">
    <source>
        <dbReference type="SAM" id="Phobius"/>
    </source>
</evidence>
<keyword evidence="1" id="KW-0812">Transmembrane</keyword>
<dbReference type="EMBL" id="BSVB01000001">
    <property type="protein sequence ID" value="GMA96533.1"/>
    <property type="molecule type" value="Genomic_DNA"/>
</dbReference>
<evidence type="ECO:0008006" key="4">
    <source>
        <dbReference type="Google" id="ProtNLM"/>
    </source>
</evidence>
<dbReference type="RefSeq" id="WP_284255087.1">
    <property type="nucleotide sequence ID" value="NZ_BAAAQO010000004.1"/>
</dbReference>
<dbReference type="Pfam" id="PF07087">
    <property type="entry name" value="DUF1353"/>
    <property type="match status" value="1"/>
</dbReference>
<protein>
    <recommendedName>
        <fullName evidence="4">DUF1353 domain-containing protein</fullName>
    </recommendedName>
</protein>
<gene>
    <name evidence="2" type="ORF">GCM10025881_33570</name>
</gene>
<feature type="transmembrane region" description="Helical" evidence="1">
    <location>
        <begin position="193"/>
        <end position="218"/>
    </location>
</feature>
<proteinExistence type="predicted"/>
<dbReference type="InterPro" id="IPR010767">
    <property type="entry name" value="Phage_CGC-2007_Cje0229"/>
</dbReference>
<organism evidence="2 3">
    <name type="scientific">Pseudolysinimonas kribbensis</name>
    <dbReference type="NCBI Taxonomy" id="433641"/>
    <lineage>
        <taxon>Bacteria</taxon>
        <taxon>Bacillati</taxon>
        <taxon>Actinomycetota</taxon>
        <taxon>Actinomycetes</taxon>
        <taxon>Micrococcales</taxon>
        <taxon>Microbacteriaceae</taxon>
        <taxon>Pseudolysinimonas</taxon>
    </lineage>
</organism>
<feature type="transmembrane region" description="Helical" evidence="1">
    <location>
        <begin position="134"/>
        <end position="158"/>
    </location>
</feature>
<evidence type="ECO:0000313" key="3">
    <source>
        <dbReference type="Proteomes" id="UP001157034"/>
    </source>
</evidence>
<evidence type="ECO:0000313" key="2">
    <source>
        <dbReference type="EMBL" id="GMA96533.1"/>
    </source>
</evidence>
<dbReference type="Proteomes" id="UP001157034">
    <property type="component" value="Unassembled WGS sequence"/>
</dbReference>
<name>A0ABQ6K7T7_9MICO</name>
<keyword evidence="1" id="KW-0472">Membrane</keyword>
<sequence length="239" mass="25772">MPFLDPDGAPLPPLALSYLGDRAFRVEQPFRWVDPRDGASFEVPAGQLTDLASVPSFLWGLVASYGRQALPAILHDTLSDRADDAPAATRDAVRRDADLRFRRALVESGVTVLRARTMWTAVALNRYAEFRMPIAILLFVQAIVSIVAIVGAVVLAALGHPWWLLLLPAPAVLAIPWWRDAGLALCAAYLGALYLPLVVAAALSTAVEYLVALAVWLVDGRRRPVPRPGPTLRAPGGAS</sequence>
<reference evidence="3" key="1">
    <citation type="journal article" date="2019" name="Int. J. Syst. Evol. Microbiol.">
        <title>The Global Catalogue of Microorganisms (GCM) 10K type strain sequencing project: providing services to taxonomists for standard genome sequencing and annotation.</title>
        <authorList>
            <consortium name="The Broad Institute Genomics Platform"/>
            <consortium name="The Broad Institute Genome Sequencing Center for Infectious Disease"/>
            <person name="Wu L."/>
            <person name="Ma J."/>
        </authorList>
    </citation>
    <scope>NUCLEOTIDE SEQUENCE [LARGE SCALE GENOMIC DNA]</scope>
    <source>
        <strain evidence="3">NBRC 108894</strain>
    </source>
</reference>
<accession>A0ABQ6K7T7</accession>